<feature type="compositionally biased region" description="Basic and acidic residues" evidence="1">
    <location>
        <begin position="274"/>
        <end position="285"/>
    </location>
</feature>
<feature type="compositionally biased region" description="Low complexity" evidence="1">
    <location>
        <begin position="554"/>
        <end position="567"/>
    </location>
</feature>
<feature type="compositionally biased region" description="Low complexity" evidence="1">
    <location>
        <begin position="123"/>
        <end position="179"/>
    </location>
</feature>
<dbReference type="GeneID" id="37042828"/>
<feature type="compositionally biased region" description="Low complexity" evidence="1">
    <location>
        <begin position="94"/>
        <end position="107"/>
    </location>
</feature>
<evidence type="ECO:0000313" key="3">
    <source>
        <dbReference type="EMBL" id="PWN91200.1"/>
    </source>
</evidence>
<evidence type="ECO:0000313" key="4">
    <source>
        <dbReference type="Proteomes" id="UP000245768"/>
    </source>
</evidence>
<dbReference type="Proteomes" id="UP000245768">
    <property type="component" value="Unassembled WGS sequence"/>
</dbReference>
<feature type="compositionally biased region" description="Low complexity" evidence="1">
    <location>
        <begin position="444"/>
        <end position="453"/>
    </location>
</feature>
<evidence type="ECO:0000256" key="1">
    <source>
        <dbReference type="SAM" id="MobiDB-lite"/>
    </source>
</evidence>
<dbReference type="STRING" id="215250.A0A316YNS8"/>
<sequence length="593" mass="62263">MMHDNNGGSVMGMMRRMERHRRSDTAAEIRNVVERSQGEAEGIWKRVEETVPSMGKRLFGGLDGGDDDGTGDDGSGDDSTSSTRGTGGSRSGAERASSSDDTAATSTPGRPGGFTSYDDDTSTKSSSSKSSDLFGFLTSSSSSTRTSTTPTSTSTSSTPTRTHSTSSFSTPSASSTSTSIMSNPATATSIALVTSSPTSNSDAVTATPKSDGPGAGPIIGIVAGSLAGVVVIVALVGFLVKKYNKKSDPYEDNPFDRGDFRRQSAMLPDTFDSDEGHHTMSEHNHMPASYSTDPDMMSNAGYATAGAAGAGAGAAGLAAASSFSSHNDSGRPRPPTVFERHMNAPAAQFSEAPPVPQVGAIFQPTHSSAPSLPPMVFGGSDPYSIAGVGRQYHDGNVANPYAHLDRQQSFTTASPQQMPARPFDNQQQHLNRNGSLESQGSYGQQQQQHQHQQNFYDESMGHGFDTAGRPSTAEGRSGTPDIPNMQQTYALGDANENLDHHHQQLDDGLERSGSGSLGRDEGYTSPTVRNSVGDPFQNAVEHNSPPQQPLQVRNLLPNPHQQLQQHLAGGSGRPISTASSQPADDEAAYGGVW</sequence>
<dbReference type="EMBL" id="KZ819635">
    <property type="protein sequence ID" value="PWN91200.1"/>
    <property type="molecule type" value="Genomic_DNA"/>
</dbReference>
<reference evidence="3 4" key="1">
    <citation type="journal article" date="2018" name="Mol. Biol. Evol.">
        <title>Broad Genomic Sampling Reveals a Smut Pathogenic Ancestry of the Fungal Clade Ustilaginomycotina.</title>
        <authorList>
            <person name="Kijpornyongpan T."/>
            <person name="Mondo S.J."/>
            <person name="Barry K."/>
            <person name="Sandor L."/>
            <person name="Lee J."/>
            <person name="Lipzen A."/>
            <person name="Pangilinan J."/>
            <person name="LaButti K."/>
            <person name="Hainaut M."/>
            <person name="Henrissat B."/>
            <person name="Grigoriev I.V."/>
            <person name="Spatafora J.W."/>
            <person name="Aime M.C."/>
        </authorList>
    </citation>
    <scope>NUCLEOTIDE SEQUENCE [LARGE SCALE GENOMIC DNA]</scope>
    <source>
        <strain evidence="3 4">MCA 4198</strain>
    </source>
</reference>
<organism evidence="3 4">
    <name type="scientific">Acaromyces ingoldii</name>
    <dbReference type="NCBI Taxonomy" id="215250"/>
    <lineage>
        <taxon>Eukaryota</taxon>
        <taxon>Fungi</taxon>
        <taxon>Dikarya</taxon>
        <taxon>Basidiomycota</taxon>
        <taxon>Ustilaginomycotina</taxon>
        <taxon>Exobasidiomycetes</taxon>
        <taxon>Exobasidiales</taxon>
        <taxon>Cryptobasidiaceae</taxon>
        <taxon>Acaromyces</taxon>
    </lineage>
</organism>
<dbReference type="RefSeq" id="XP_025378398.1">
    <property type="nucleotide sequence ID" value="XM_025520912.1"/>
</dbReference>
<evidence type="ECO:0008006" key="5">
    <source>
        <dbReference type="Google" id="ProtNLM"/>
    </source>
</evidence>
<feature type="compositionally biased region" description="Polar residues" evidence="1">
    <location>
        <begin position="540"/>
        <end position="551"/>
    </location>
</feature>
<keyword evidence="2" id="KW-0812">Transmembrane</keyword>
<dbReference type="AlphaFoldDB" id="A0A316YNS8"/>
<feature type="transmembrane region" description="Helical" evidence="2">
    <location>
        <begin position="218"/>
        <end position="240"/>
    </location>
</feature>
<dbReference type="InParanoid" id="A0A316YNS8"/>
<feature type="compositionally biased region" description="Acidic residues" evidence="1">
    <location>
        <begin position="64"/>
        <end position="76"/>
    </location>
</feature>
<feature type="compositionally biased region" description="Polar residues" evidence="1">
    <location>
        <begin position="424"/>
        <end position="443"/>
    </location>
</feature>
<evidence type="ECO:0000256" key="2">
    <source>
        <dbReference type="SAM" id="Phobius"/>
    </source>
</evidence>
<feature type="region of interest" description="Disordered" evidence="1">
    <location>
        <begin position="409"/>
        <end position="486"/>
    </location>
</feature>
<keyword evidence="2" id="KW-0472">Membrane</keyword>
<feature type="compositionally biased region" description="Basic and acidic residues" evidence="1">
    <location>
        <begin position="34"/>
        <end position="49"/>
    </location>
</feature>
<dbReference type="OrthoDB" id="3365738at2759"/>
<gene>
    <name evidence="3" type="ORF">FA10DRAFT_265071</name>
</gene>
<feature type="region of interest" description="Disordered" evidence="1">
    <location>
        <begin position="267"/>
        <end position="292"/>
    </location>
</feature>
<feature type="region of interest" description="Disordered" evidence="1">
    <location>
        <begin position="194"/>
        <end position="213"/>
    </location>
</feature>
<feature type="region of interest" description="Disordered" evidence="1">
    <location>
        <begin position="34"/>
        <end position="181"/>
    </location>
</feature>
<keyword evidence="2" id="KW-1133">Transmembrane helix</keyword>
<keyword evidence="4" id="KW-1185">Reference proteome</keyword>
<name>A0A316YNS8_9BASI</name>
<dbReference type="PANTHER" id="PTHR46155">
    <property type="entry name" value="BIFUNCTIONAL INHIBITOR/LIPID-TRANSFER PROTEIN/SEED STORAGE 2S ALBUMIN SUPERFAMILY PROTEIN"/>
    <property type="match status" value="1"/>
</dbReference>
<dbReference type="PANTHER" id="PTHR46155:SF1">
    <property type="entry name" value="BIFUNCTIONAL INHIBITOR_LIPID-TRANSFER PROTEIN_SEED STORAGE 2S ALBUMIN SUPERFAMILY PROTEIN"/>
    <property type="match status" value="1"/>
</dbReference>
<protein>
    <recommendedName>
        <fullName evidence="5">Mid2 domain-containing protein</fullName>
    </recommendedName>
</protein>
<proteinExistence type="predicted"/>
<accession>A0A316YNS8</accession>
<feature type="compositionally biased region" description="Polar residues" evidence="1">
    <location>
        <begin position="194"/>
        <end position="208"/>
    </location>
</feature>
<feature type="region of interest" description="Disordered" evidence="1">
    <location>
        <begin position="503"/>
        <end position="593"/>
    </location>
</feature>